<feature type="domain" description="CD-NTase-associated protein 12/Pycsar effector protein TIR" evidence="1">
    <location>
        <begin position="128"/>
        <end position="243"/>
    </location>
</feature>
<keyword evidence="3" id="KW-1185">Reference proteome</keyword>
<dbReference type="Pfam" id="PF10137">
    <property type="entry name" value="CAP12-PCTIR_TIR"/>
    <property type="match status" value="1"/>
</dbReference>
<organism evidence="2 3">
    <name type="scientific">Pandoraea iniqua</name>
    <dbReference type="NCBI Taxonomy" id="2508288"/>
    <lineage>
        <taxon>Bacteria</taxon>
        <taxon>Pseudomonadati</taxon>
        <taxon>Pseudomonadota</taxon>
        <taxon>Betaproteobacteria</taxon>
        <taxon>Burkholderiales</taxon>
        <taxon>Burkholderiaceae</taxon>
        <taxon>Pandoraea</taxon>
    </lineage>
</organism>
<dbReference type="AlphaFoldDB" id="A0A5E4Y3V2"/>
<protein>
    <recommendedName>
        <fullName evidence="1">CD-NTase-associated protein 12/Pycsar effector protein TIR domain-containing protein</fullName>
    </recommendedName>
</protein>
<evidence type="ECO:0000259" key="1">
    <source>
        <dbReference type="Pfam" id="PF10137"/>
    </source>
</evidence>
<dbReference type="EMBL" id="CABPSI010000005">
    <property type="protein sequence ID" value="VVE43314.1"/>
    <property type="molecule type" value="Genomic_DNA"/>
</dbReference>
<accession>A0A5E4Y3V2</accession>
<sequence length="271" mass="29499">MDRIDTRVEELKAFDPSSTVDGDSPALQALSRSITDTLVRSFGEATSAFHRYSDAATLYGSPGIITMGYSIPQSEYVDGVKEQIATAISLLGAAKQALAEDLADSEHDHPPSHLSQEQAAQPSMDRSVFVVHGHDVAALQSVARFLERLEFKAIILHEQANQGRTVIEKVVAHGNVGFAVVIMSPDDVGHAVGGTPEPRARQNVLLELGFFLGRLGRERVCTLKRGTLDIPSDFAGVVWEAMNDDGAWKMALGRELEAAGYEIDWNKVMRQ</sequence>
<gene>
    <name evidence="2" type="ORF">PIN31115_04246</name>
</gene>
<dbReference type="RefSeq" id="WP_254439669.1">
    <property type="nucleotide sequence ID" value="NZ_CABPSI010000005.1"/>
</dbReference>
<proteinExistence type="predicted"/>
<name>A0A5E4Y3V2_9BURK</name>
<reference evidence="2 3" key="1">
    <citation type="submission" date="2019-08" db="EMBL/GenBank/DDBJ databases">
        <authorList>
            <person name="Peeters C."/>
        </authorList>
    </citation>
    <scope>NUCLEOTIDE SEQUENCE [LARGE SCALE GENOMIC DNA]</scope>
    <source>
        <strain evidence="2 3">LMG 31115</strain>
    </source>
</reference>
<evidence type="ECO:0000313" key="2">
    <source>
        <dbReference type="EMBL" id="VVE43314.1"/>
    </source>
</evidence>
<dbReference type="InterPro" id="IPR019302">
    <property type="entry name" value="CAP12/PCTIR_TIR_dom"/>
</dbReference>
<evidence type="ECO:0000313" key="3">
    <source>
        <dbReference type="Proteomes" id="UP000333828"/>
    </source>
</evidence>
<dbReference type="Proteomes" id="UP000333828">
    <property type="component" value="Unassembled WGS sequence"/>
</dbReference>
<dbReference type="GO" id="GO:0050135">
    <property type="term" value="F:NADP+ nucleosidase activity"/>
    <property type="evidence" value="ECO:0007669"/>
    <property type="project" value="InterPro"/>
</dbReference>